<proteinExistence type="inferred from homology"/>
<evidence type="ECO:0000256" key="4">
    <source>
        <dbReference type="ARBA" id="ARBA00022837"/>
    </source>
</evidence>
<evidence type="ECO:0000313" key="7">
    <source>
        <dbReference type="EMBL" id="AML52605.1"/>
    </source>
</evidence>
<keyword evidence="2" id="KW-0479">Metal-binding</keyword>
<dbReference type="PANTHER" id="PTHR42693">
    <property type="entry name" value="ARYLSULFATASE FAMILY MEMBER"/>
    <property type="match status" value="1"/>
</dbReference>
<keyword evidence="8" id="KW-1185">Reference proteome</keyword>
<dbReference type="Gene3D" id="3.30.1120.10">
    <property type="match status" value="1"/>
</dbReference>
<reference evidence="7 8" key="1">
    <citation type="submission" date="2016-02" db="EMBL/GenBank/DDBJ databases">
        <title>Complete genome sequence of Halocynthiibacter arcticus PAMC 20958t from arctic marine sediment.</title>
        <authorList>
            <person name="Lee Y.M."/>
            <person name="Baek K."/>
            <person name="Lee H.K."/>
            <person name="Shin S.C."/>
        </authorList>
    </citation>
    <scope>NUCLEOTIDE SEQUENCE [LARGE SCALE GENOMIC DNA]</scope>
    <source>
        <strain evidence="7">PAMC 20958</strain>
    </source>
</reference>
<dbReference type="Gene3D" id="3.40.720.10">
    <property type="entry name" value="Alkaline Phosphatase, subunit A"/>
    <property type="match status" value="1"/>
</dbReference>
<dbReference type="InterPro" id="IPR017850">
    <property type="entry name" value="Alkaline_phosphatase_core_sf"/>
</dbReference>
<dbReference type="KEGG" id="hat:RC74_16200"/>
<evidence type="ECO:0000313" key="8">
    <source>
        <dbReference type="Proteomes" id="UP000070371"/>
    </source>
</evidence>
<dbReference type="InterPro" id="IPR050738">
    <property type="entry name" value="Sulfatase"/>
</dbReference>
<comment type="similarity">
    <text evidence="1">Belongs to the sulfatase family.</text>
</comment>
<feature type="signal peptide" evidence="5">
    <location>
        <begin position="1"/>
        <end position="28"/>
    </location>
</feature>
<dbReference type="InterPro" id="IPR000917">
    <property type="entry name" value="Sulfatase_N"/>
</dbReference>
<gene>
    <name evidence="7" type="ORF">RC74_16200</name>
</gene>
<dbReference type="RefSeq" id="WP_039003616.1">
    <property type="nucleotide sequence ID" value="NZ_CP014327.1"/>
</dbReference>
<dbReference type="CDD" id="cd16025">
    <property type="entry name" value="PAS_like"/>
    <property type="match status" value="1"/>
</dbReference>
<dbReference type="OrthoDB" id="9803751at2"/>
<dbReference type="Proteomes" id="UP000070371">
    <property type="component" value="Chromosome"/>
</dbReference>
<evidence type="ECO:0000256" key="3">
    <source>
        <dbReference type="ARBA" id="ARBA00022801"/>
    </source>
</evidence>
<sequence length="836" mass="91284">MNLKPAKSKSTLVVVLAATSFFSVTASAQTITGTPGLPSATTTINGLQIPVPPPEFKGKIERNATASEPYWAPQIAPAKGSPNVLLIMTDDTGYGTPSTFGGVIPTPALDRVAAMGVSFTNFNSTALCSPTRAALITGRNHHSVGFGVIAEQATGYPGYNSIIADDKATVGTILKDNGYRTSWFGKNHNTPAFQVSQNGPFDQWPIGMGFEYFYGFMGGDTSQWTPGPLMRNTTPIYPYVGDTDYNLITAMADEAIDYMNRINTLAPEQPFFVYYVPGGVHAPHHPTKEWIDKISDMHLFDKGWNELRATIFANQKKLGVIPQHAELTPWPKDLLKPWDTLTDDEKKMFIRQVDVFAAYVAYTDHEIGRVIQAVDDMGKLDNTIVMYISGDNGGSAEGTLIGTPNEVAAFNGVNVPIKDQLAEFYDEWGSNETNPHMTVAWSWAFDTPFSWTKQVASHFGGIRQGMAIAWPDVIKDKGGIRHQFHHVIDIVPTILEATGITPPAVVNGVPQSPIEGVSMAYLFDAANTDAPSTHHTQYFEMMGDHAIYHDGWIGSTKVVRPPWEITGPVNQDPAGTPWELYDLNKDWTQAHDVAAENPEKLKEMQALFWKEAEKYQVLPLDASVATRLVTPRPSLTAGRDEFVWKGTFTGTPNGDAPSVLNTSYTITAEVDVPEGGGDGMILTQGGRFGGYGFYLLKGKPVVTWNLLDLERIRWEGADALSAGKHTVEFDFKYDGLGMGTLAYNSMSGIGRSGTGELKVDGKVVATQKMEKTIPLILQWDENLDVGADTGTGVDDKDYQTPFAFTGTLEKVTLKVAPPVLTEADKTKLKEAMVTKD</sequence>
<dbReference type="STRING" id="1579316.RC74_16200"/>
<dbReference type="GO" id="GO:0016787">
    <property type="term" value="F:hydrolase activity"/>
    <property type="evidence" value="ECO:0007669"/>
    <property type="project" value="UniProtKB-KW"/>
</dbReference>
<dbReference type="PROSITE" id="PS00523">
    <property type="entry name" value="SULFATASE_1"/>
    <property type="match status" value="1"/>
</dbReference>
<dbReference type="GO" id="GO:0046872">
    <property type="term" value="F:metal ion binding"/>
    <property type="evidence" value="ECO:0007669"/>
    <property type="project" value="UniProtKB-KW"/>
</dbReference>
<dbReference type="SUPFAM" id="SSF53649">
    <property type="entry name" value="Alkaline phosphatase-like"/>
    <property type="match status" value="1"/>
</dbReference>
<organism evidence="7 8">
    <name type="scientific">Falsihalocynthiibacter arcticus</name>
    <dbReference type="NCBI Taxonomy" id="1579316"/>
    <lineage>
        <taxon>Bacteria</taxon>
        <taxon>Pseudomonadati</taxon>
        <taxon>Pseudomonadota</taxon>
        <taxon>Alphaproteobacteria</taxon>
        <taxon>Rhodobacterales</taxon>
        <taxon>Roseobacteraceae</taxon>
        <taxon>Falsihalocynthiibacter</taxon>
    </lineage>
</organism>
<evidence type="ECO:0000256" key="5">
    <source>
        <dbReference type="SAM" id="SignalP"/>
    </source>
</evidence>
<feature type="chain" id="PRO_5007443538" evidence="5">
    <location>
        <begin position="29"/>
        <end position="836"/>
    </location>
</feature>
<dbReference type="Pfam" id="PF00884">
    <property type="entry name" value="Sulfatase"/>
    <property type="match status" value="1"/>
</dbReference>
<evidence type="ECO:0000256" key="1">
    <source>
        <dbReference type="ARBA" id="ARBA00008779"/>
    </source>
</evidence>
<dbReference type="AlphaFoldDB" id="A0A126V3T1"/>
<evidence type="ECO:0000256" key="2">
    <source>
        <dbReference type="ARBA" id="ARBA00022723"/>
    </source>
</evidence>
<dbReference type="InterPro" id="IPR024607">
    <property type="entry name" value="Sulfatase_CS"/>
</dbReference>
<accession>A0A126V3T1</accession>
<dbReference type="PANTHER" id="PTHR42693:SF43">
    <property type="entry name" value="BLL2667 PROTEIN"/>
    <property type="match status" value="1"/>
</dbReference>
<keyword evidence="4" id="KW-0106">Calcium</keyword>
<feature type="domain" description="Sulfatase N-terminal" evidence="6">
    <location>
        <begin position="82"/>
        <end position="500"/>
    </location>
</feature>
<keyword evidence="3" id="KW-0378">Hydrolase</keyword>
<keyword evidence="5" id="KW-0732">Signal</keyword>
<protein>
    <submittedName>
        <fullName evidence="7">Arylsulfatase</fullName>
    </submittedName>
</protein>
<evidence type="ECO:0000259" key="6">
    <source>
        <dbReference type="Pfam" id="PF00884"/>
    </source>
</evidence>
<dbReference type="EMBL" id="CP014327">
    <property type="protein sequence ID" value="AML52605.1"/>
    <property type="molecule type" value="Genomic_DNA"/>
</dbReference>
<name>A0A126V3T1_9RHOB</name>